<dbReference type="SMART" id="SM00530">
    <property type="entry name" value="HTH_XRE"/>
    <property type="match status" value="1"/>
</dbReference>
<gene>
    <name evidence="2" type="ORF">H6G06_10755</name>
</gene>
<comment type="caution">
    <text evidence="2">The sequence shown here is derived from an EMBL/GenBank/DDBJ whole genome shotgun (WGS) entry which is preliminary data.</text>
</comment>
<feature type="domain" description="HTH cro/C1-type" evidence="1">
    <location>
        <begin position="29"/>
        <end position="84"/>
    </location>
</feature>
<sequence length="692" mass="80847">MQPLNKVEHKGISKVVKRAKKNKEAGEAFKKLLKDKNFSQYKLEQVTGIDKSVISKIVNGYTAEPKLETLEKIAIALGVGLPQLTEIFTSSNTNSSYSTTNPQPQELVSEVLKFKDPDFLGRDQDIEKLNNLVNKGAKVILIKAEGGIGKTTLAEKWFKIQGLEYLKLSVGTTSQNLQSVEEWVRLKLLEYKVNPANNFMTMLEQFKTQLKKQKIGIFIDNLEPALKNGEFIETHRLYVDLLGVLIDKNIQAITLITSREQIYDHKISSSPNFHNYDLEGLNQETWQEYFENKEIKIHSDSLDAIWRNYGGNAVSMSLLAADILKESQGDLKAYWKSNSQDLLRHPSVEQLVQSQFDKLKNDHFQAYRLLCRFGGYPEQNIILSKTWLFYLLWDVPNNRRQRIIDELISRSLLKQNCYNYFLVPVIRSAAIDNFSQLKELEAENLIFLKNQFDNLVHSEKYQKFLRWINNKSLEKEKLKNKPAVRALFFEIDFILQNTLSKSNTINNNLLLQLQLAISIDKQFKFGLEMIGNFDYNYHADYFDYWDYYDDIIITPNQYLDAYQKFNIAYVVVELQELIWSICYENFNRYIHAFSLEGGIIDRLKELIKQIPNKNSILWYQQLRNLLIKYRDIAHDWNFTDEEKSTLIHYYNVNILLVRCLQSDCNASPEVRSHIEDTLLLPIEEIEKHPFNN</sequence>
<dbReference type="Gene3D" id="3.40.50.300">
    <property type="entry name" value="P-loop containing nucleotide triphosphate hydrolases"/>
    <property type="match status" value="1"/>
</dbReference>
<keyword evidence="3" id="KW-1185">Reference proteome</keyword>
<dbReference type="CDD" id="cd00093">
    <property type="entry name" value="HTH_XRE"/>
    <property type="match status" value="1"/>
</dbReference>
<dbReference type="EMBL" id="JACJQU010000005">
    <property type="protein sequence ID" value="MBD2293959.1"/>
    <property type="molecule type" value="Genomic_DNA"/>
</dbReference>
<accession>A0A927A0W1</accession>
<dbReference type="GO" id="GO:0003677">
    <property type="term" value="F:DNA binding"/>
    <property type="evidence" value="ECO:0007669"/>
    <property type="project" value="InterPro"/>
</dbReference>
<proteinExistence type="predicted"/>
<dbReference type="Pfam" id="PF22727">
    <property type="entry name" value="NCH2"/>
    <property type="match status" value="1"/>
</dbReference>
<dbReference type="InterPro" id="IPR054501">
    <property type="entry name" value="NCH2"/>
</dbReference>
<dbReference type="Gene3D" id="1.10.260.40">
    <property type="entry name" value="lambda repressor-like DNA-binding domains"/>
    <property type="match status" value="1"/>
</dbReference>
<organism evidence="2 3">
    <name type="scientific">Anabaena sphaerica FACHB-251</name>
    <dbReference type="NCBI Taxonomy" id="2692883"/>
    <lineage>
        <taxon>Bacteria</taxon>
        <taxon>Bacillati</taxon>
        <taxon>Cyanobacteriota</taxon>
        <taxon>Cyanophyceae</taxon>
        <taxon>Nostocales</taxon>
        <taxon>Nostocaceae</taxon>
        <taxon>Anabaena</taxon>
    </lineage>
</organism>
<dbReference type="Proteomes" id="UP000662185">
    <property type="component" value="Unassembled WGS sequence"/>
</dbReference>
<dbReference type="SUPFAM" id="SSF52540">
    <property type="entry name" value="P-loop containing nucleoside triphosphate hydrolases"/>
    <property type="match status" value="1"/>
</dbReference>
<protein>
    <submittedName>
        <fullName evidence="2">Helix-turn-helix domain-containing protein</fullName>
    </submittedName>
</protein>
<dbReference type="Pfam" id="PF01381">
    <property type="entry name" value="HTH_3"/>
    <property type="match status" value="1"/>
</dbReference>
<evidence type="ECO:0000313" key="3">
    <source>
        <dbReference type="Proteomes" id="UP000662185"/>
    </source>
</evidence>
<dbReference type="PROSITE" id="PS50943">
    <property type="entry name" value="HTH_CROC1"/>
    <property type="match status" value="1"/>
</dbReference>
<evidence type="ECO:0000259" key="1">
    <source>
        <dbReference type="PROSITE" id="PS50943"/>
    </source>
</evidence>
<dbReference type="InterPro" id="IPR001387">
    <property type="entry name" value="Cro/C1-type_HTH"/>
</dbReference>
<dbReference type="SUPFAM" id="SSF47413">
    <property type="entry name" value="lambda repressor-like DNA-binding domains"/>
    <property type="match status" value="1"/>
</dbReference>
<evidence type="ECO:0000313" key="2">
    <source>
        <dbReference type="EMBL" id="MBD2293959.1"/>
    </source>
</evidence>
<reference evidence="3" key="1">
    <citation type="journal article" date="2020" name="ISME J.">
        <title>Comparative genomics reveals insights into cyanobacterial evolution and habitat adaptation.</title>
        <authorList>
            <person name="Chen M.Y."/>
            <person name="Teng W.K."/>
            <person name="Zhao L."/>
            <person name="Hu C.X."/>
            <person name="Zhou Y.K."/>
            <person name="Han B.P."/>
            <person name="Song L.R."/>
            <person name="Shu W.S."/>
        </authorList>
    </citation>
    <scope>NUCLEOTIDE SEQUENCE [LARGE SCALE GENOMIC DNA]</scope>
    <source>
        <strain evidence="3">FACHB-251</strain>
    </source>
</reference>
<dbReference type="InterPro" id="IPR010982">
    <property type="entry name" value="Lambda_DNA-bd_dom_sf"/>
</dbReference>
<name>A0A927A0W1_9NOST</name>
<dbReference type="AlphaFoldDB" id="A0A927A0W1"/>
<dbReference type="InterPro" id="IPR027417">
    <property type="entry name" value="P-loop_NTPase"/>
</dbReference>